<gene>
    <name evidence="9" type="primary">gluQRS</name>
    <name evidence="9" type="ORF">GCM10023213_44320</name>
</gene>
<evidence type="ECO:0000256" key="1">
    <source>
        <dbReference type="ARBA" id="ARBA00022598"/>
    </source>
</evidence>
<keyword evidence="3 7" id="KW-0547">Nucleotide-binding</keyword>
<proteinExistence type="inferred from homology"/>
<comment type="similarity">
    <text evidence="7">Belongs to the class-I aminoacyl-tRNA synthetase family.</text>
</comment>
<evidence type="ECO:0000259" key="8">
    <source>
        <dbReference type="Pfam" id="PF00749"/>
    </source>
</evidence>
<keyword evidence="6 7" id="KW-0030">Aminoacyl-tRNA synthetase</keyword>
<sequence>MLNEGTLMPIITRFAPSPTGWLHLGHAYAALFAEQKARQNSGRFLLRLEDIDGTRARPEYETALFDDLRWLGLTWEQPVLRQSDHAQDYRRALDELAALELLYPCFCTRREIQEEIAQAAQAPHGPDGALYPGTCRNRSVVERTERIAAGQPYALRLDVAKAIALAGHGLTWEDGNRGLQRAEPAVFGDVVLARKDTPASYHLAVVVDDARQGITLVTRGEDLFEATHLHRLLQELLKLPVPQWHHHRLIADENGRRLAKRDNARSLRTLRDEGWTAARVREVLEVESAQHQNS</sequence>
<comment type="caution">
    <text evidence="9">The sequence shown here is derived from an EMBL/GenBank/DDBJ whole genome shotgun (WGS) entry which is preliminary data.</text>
</comment>
<evidence type="ECO:0000256" key="5">
    <source>
        <dbReference type="ARBA" id="ARBA00022840"/>
    </source>
</evidence>
<evidence type="ECO:0000313" key="9">
    <source>
        <dbReference type="EMBL" id="GAA5148311.1"/>
    </source>
</evidence>
<evidence type="ECO:0000256" key="2">
    <source>
        <dbReference type="ARBA" id="ARBA00022723"/>
    </source>
</evidence>
<dbReference type="InterPro" id="IPR001412">
    <property type="entry name" value="aa-tRNA-synth_I_CS"/>
</dbReference>
<evidence type="ECO:0000256" key="6">
    <source>
        <dbReference type="ARBA" id="ARBA00023146"/>
    </source>
</evidence>
<keyword evidence="1 7" id="KW-0436">Ligase</keyword>
<evidence type="ECO:0000256" key="3">
    <source>
        <dbReference type="ARBA" id="ARBA00022741"/>
    </source>
</evidence>
<dbReference type="EMBL" id="BAABIA010000011">
    <property type="protein sequence ID" value="GAA5148311.1"/>
    <property type="molecule type" value="Genomic_DNA"/>
</dbReference>
<dbReference type="InterPro" id="IPR020058">
    <property type="entry name" value="Glu/Gln-tRNA-synth_Ib_cat-dom"/>
</dbReference>
<reference evidence="10" key="1">
    <citation type="journal article" date="2019" name="Int. J. Syst. Evol. Microbiol.">
        <title>The Global Catalogue of Microorganisms (GCM) 10K type strain sequencing project: providing services to taxonomists for standard genome sequencing and annotation.</title>
        <authorList>
            <consortium name="The Broad Institute Genomics Platform"/>
            <consortium name="The Broad Institute Genome Sequencing Center for Infectious Disease"/>
            <person name="Wu L."/>
            <person name="Ma J."/>
        </authorList>
    </citation>
    <scope>NUCLEOTIDE SEQUENCE [LARGE SCALE GENOMIC DNA]</scope>
    <source>
        <strain evidence="10">JCM 18053</strain>
    </source>
</reference>
<dbReference type="InterPro" id="IPR049940">
    <property type="entry name" value="GluQ/Sye"/>
</dbReference>
<keyword evidence="5 7" id="KW-0067">ATP-binding</keyword>
<evidence type="ECO:0000256" key="7">
    <source>
        <dbReference type="RuleBase" id="RU363037"/>
    </source>
</evidence>
<dbReference type="NCBIfam" id="NF004315">
    <property type="entry name" value="PRK05710.1-4"/>
    <property type="match status" value="1"/>
</dbReference>
<dbReference type="SUPFAM" id="SSF52374">
    <property type="entry name" value="Nucleotidylyl transferase"/>
    <property type="match status" value="1"/>
</dbReference>
<name>A0ABP9PQW8_9BACT</name>
<dbReference type="PROSITE" id="PS00178">
    <property type="entry name" value="AA_TRNA_LIGASE_I"/>
    <property type="match status" value="1"/>
</dbReference>
<dbReference type="InterPro" id="IPR014729">
    <property type="entry name" value="Rossmann-like_a/b/a_fold"/>
</dbReference>
<accession>A0ABP9PQW8</accession>
<dbReference type="Pfam" id="PF00749">
    <property type="entry name" value="tRNA-synt_1c"/>
    <property type="match status" value="1"/>
</dbReference>
<dbReference type="Gene3D" id="3.40.50.620">
    <property type="entry name" value="HUPs"/>
    <property type="match status" value="1"/>
</dbReference>
<dbReference type="Proteomes" id="UP001499852">
    <property type="component" value="Unassembled WGS sequence"/>
</dbReference>
<dbReference type="PRINTS" id="PR00987">
    <property type="entry name" value="TRNASYNTHGLU"/>
</dbReference>
<keyword evidence="10" id="KW-1185">Reference proteome</keyword>
<evidence type="ECO:0000313" key="10">
    <source>
        <dbReference type="Proteomes" id="UP001499852"/>
    </source>
</evidence>
<dbReference type="PANTHER" id="PTHR43311:SF1">
    <property type="entry name" value="GLUTAMYL-Q TRNA(ASP) SYNTHETASE"/>
    <property type="match status" value="1"/>
</dbReference>
<keyword evidence="4" id="KW-0862">Zinc</keyword>
<keyword evidence="7" id="KW-0648">Protein biosynthesis</keyword>
<dbReference type="PANTHER" id="PTHR43311">
    <property type="entry name" value="GLUTAMATE--TRNA LIGASE"/>
    <property type="match status" value="1"/>
</dbReference>
<keyword evidence="2" id="KW-0479">Metal-binding</keyword>
<evidence type="ECO:0000256" key="4">
    <source>
        <dbReference type="ARBA" id="ARBA00022833"/>
    </source>
</evidence>
<dbReference type="InterPro" id="IPR000924">
    <property type="entry name" value="Glu/Gln-tRNA-synth"/>
</dbReference>
<organism evidence="9 10">
    <name type="scientific">Prosthecobacter algae</name>
    <dbReference type="NCBI Taxonomy" id="1144682"/>
    <lineage>
        <taxon>Bacteria</taxon>
        <taxon>Pseudomonadati</taxon>
        <taxon>Verrucomicrobiota</taxon>
        <taxon>Verrucomicrobiia</taxon>
        <taxon>Verrucomicrobiales</taxon>
        <taxon>Verrucomicrobiaceae</taxon>
        <taxon>Prosthecobacter</taxon>
    </lineage>
</organism>
<protein>
    <submittedName>
        <fullName evidence="9">tRNA glutamyl-Q(34) synthetase GluQRS</fullName>
    </submittedName>
</protein>
<feature type="domain" description="Glutamyl/glutaminyl-tRNA synthetase class Ib catalytic" evidence="8">
    <location>
        <begin position="10"/>
        <end position="275"/>
    </location>
</feature>